<dbReference type="Pfam" id="PF13843">
    <property type="entry name" value="DDE_Tnp_1_7"/>
    <property type="match status" value="1"/>
</dbReference>
<feature type="domain" description="PiggyBac transposable element-derived protein" evidence="1">
    <location>
        <begin position="90"/>
        <end position="263"/>
    </location>
</feature>
<evidence type="ECO:0000313" key="2">
    <source>
        <dbReference type="EMBL" id="CAI9721082.1"/>
    </source>
</evidence>
<dbReference type="AlphaFoldDB" id="A0AA36AUI0"/>
<gene>
    <name evidence="2" type="ORF">OCTVUL_1B028299</name>
</gene>
<reference evidence="2" key="1">
    <citation type="submission" date="2023-08" db="EMBL/GenBank/DDBJ databases">
        <authorList>
            <person name="Alioto T."/>
            <person name="Alioto T."/>
            <person name="Gomez Garrido J."/>
        </authorList>
    </citation>
    <scope>NUCLEOTIDE SEQUENCE</scope>
</reference>
<dbReference type="PANTHER" id="PTHR46599:SF2">
    <property type="entry name" value="PIGGYBAC TRANSPOSABLE ELEMENT-DERIVED PROTEIN 4-LIKE"/>
    <property type="match status" value="1"/>
</dbReference>
<dbReference type="Proteomes" id="UP001162480">
    <property type="component" value="Chromosome 4"/>
</dbReference>
<evidence type="ECO:0000259" key="1">
    <source>
        <dbReference type="Pfam" id="PF13843"/>
    </source>
</evidence>
<dbReference type="InterPro" id="IPR029526">
    <property type="entry name" value="PGBD"/>
</dbReference>
<proteinExistence type="predicted"/>
<organism evidence="2 3">
    <name type="scientific">Octopus vulgaris</name>
    <name type="common">Common octopus</name>
    <dbReference type="NCBI Taxonomy" id="6645"/>
    <lineage>
        <taxon>Eukaryota</taxon>
        <taxon>Metazoa</taxon>
        <taxon>Spiralia</taxon>
        <taxon>Lophotrochozoa</taxon>
        <taxon>Mollusca</taxon>
        <taxon>Cephalopoda</taxon>
        <taxon>Coleoidea</taxon>
        <taxon>Octopodiformes</taxon>
        <taxon>Octopoda</taxon>
        <taxon>Incirrata</taxon>
        <taxon>Octopodidae</taxon>
        <taxon>Octopus</taxon>
    </lineage>
</organism>
<protein>
    <recommendedName>
        <fullName evidence="1">PiggyBac transposable element-derived protein domain-containing protein</fullName>
    </recommendedName>
</protein>
<dbReference type="PANTHER" id="PTHR46599">
    <property type="entry name" value="PIGGYBAC TRANSPOSABLE ELEMENT-DERIVED PROTEIN 4"/>
    <property type="match status" value="1"/>
</dbReference>
<dbReference type="EMBL" id="OX597817">
    <property type="protein sequence ID" value="CAI9721082.1"/>
    <property type="molecule type" value="Genomic_DNA"/>
</dbReference>
<evidence type="ECO:0000313" key="3">
    <source>
        <dbReference type="Proteomes" id="UP001162480"/>
    </source>
</evidence>
<name>A0AA36AUI0_OCTVU</name>
<accession>A0AA36AUI0</accession>
<sequence>MASASSDSDFEGFTIDDFEDIYENKSILTWDESDIDISDYSSDKEDFDNESDENDIVNKATWSKITTPNTISDFTENTGPQHNLPPDAQPLDYLFLFLVESFFENVAEETNKYAQHLISVRGRNDPLWQPTNTAEMRAFFTINIMFGVKQLPRLCNYWSPDVRYGDPCISSIMSKTRYSKISQYLHLTDSANAPNKNDLNYDPLYKVRPVINLLVNNYKTVYLPGKNLSVDEAMIGYKGRVHFWQYMPAKPTKWGIKVWEVCES</sequence>
<keyword evidence="3" id="KW-1185">Reference proteome</keyword>